<evidence type="ECO:0000313" key="1">
    <source>
        <dbReference type="EMBL" id="SDN68898.1"/>
    </source>
</evidence>
<dbReference type="STRING" id="237069.SAMN05216498_2851"/>
<accession>A0A1H0DFM2</accession>
<protein>
    <submittedName>
        <fullName evidence="1">Uncharacterized protein</fullName>
    </submittedName>
</protein>
<dbReference type="AlphaFoldDB" id="A0A1H0DFM2"/>
<dbReference type="OrthoDB" id="9922646at2"/>
<evidence type="ECO:0000313" key="2">
    <source>
        <dbReference type="Proteomes" id="UP000199334"/>
    </source>
</evidence>
<name>A0A1H0DFM2_9BACI</name>
<dbReference type="EMBL" id="FNIG01000007">
    <property type="protein sequence ID" value="SDN68898.1"/>
    <property type="molecule type" value="Genomic_DNA"/>
</dbReference>
<reference evidence="1 2" key="1">
    <citation type="submission" date="2016-10" db="EMBL/GenBank/DDBJ databases">
        <authorList>
            <person name="de Groot N.N."/>
        </authorList>
    </citation>
    <scope>NUCLEOTIDE SEQUENCE [LARGE SCALE GENOMIC DNA]</scope>
    <source>
        <strain evidence="1 2">CGMCC 1.3442</strain>
    </source>
</reference>
<dbReference type="Proteomes" id="UP000199334">
    <property type="component" value="Unassembled WGS sequence"/>
</dbReference>
<sequence>MVLLTSEEVGRLLDDMEHIKLRILVSLKRYFKEGRIEHYFKLFEVAYKDLVKQLKRDKINPTVDLTVYQQRLLTFFLINYLNRISEQKMVYLFLETMEYIEPYYVRRFTVYDNSKEG</sequence>
<gene>
    <name evidence="1" type="ORF">SAMN05216498_2851</name>
</gene>
<keyword evidence="2" id="KW-1185">Reference proteome</keyword>
<organism evidence="1 2">
    <name type="scientific">Tenuibacillus multivorans</name>
    <dbReference type="NCBI Taxonomy" id="237069"/>
    <lineage>
        <taxon>Bacteria</taxon>
        <taxon>Bacillati</taxon>
        <taxon>Bacillota</taxon>
        <taxon>Bacilli</taxon>
        <taxon>Bacillales</taxon>
        <taxon>Bacillaceae</taxon>
        <taxon>Tenuibacillus</taxon>
    </lineage>
</organism>
<dbReference type="RefSeq" id="WP_093857258.1">
    <property type="nucleotide sequence ID" value="NZ_BJVZ01000004.1"/>
</dbReference>
<proteinExistence type="predicted"/>